<evidence type="ECO:0000256" key="7">
    <source>
        <dbReference type="SAM" id="Phobius"/>
    </source>
</evidence>
<dbReference type="InterPro" id="IPR002758">
    <property type="entry name" value="Cation_antiport_E"/>
</dbReference>
<reference evidence="8" key="1">
    <citation type="submission" date="2017-02" db="EMBL/GenBank/DDBJ databases">
        <title>Draft Genome Sequence of the Salt Water Bacterium Oceanospirillum linum ATCC 11336.</title>
        <authorList>
            <person name="Trachtenberg A.M."/>
            <person name="Carney J.G."/>
            <person name="Linnane J.D."/>
            <person name="Rheaume B.A."/>
            <person name="Pitts N.L."/>
            <person name="Mykles D.L."/>
            <person name="Maclea K.S."/>
        </authorList>
    </citation>
    <scope>NUCLEOTIDE SEQUENCE [LARGE SCALE GENOMIC DNA]</scope>
    <source>
        <strain evidence="8">ATCC 11336</strain>
    </source>
</reference>
<dbReference type="RefSeq" id="WP_078319847.1">
    <property type="nucleotide sequence ID" value="NZ_FXTS01000005.1"/>
</dbReference>
<evidence type="ECO:0000313" key="8">
    <source>
        <dbReference type="EMBL" id="OOV86796.1"/>
    </source>
</evidence>
<dbReference type="NCBIfam" id="NF006518">
    <property type="entry name" value="PRK08965.1-2"/>
    <property type="match status" value="1"/>
</dbReference>
<evidence type="ECO:0000256" key="4">
    <source>
        <dbReference type="ARBA" id="ARBA00022692"/>
    </source>
</evidence>
<dbReference type="GO" id="GO:0008324">
    <property type="term" value="F:monoatomic cation transmembrane transporter activity"/>
    <property type="evidence" value="ECO:0007669"/>
    <property type="project" value="InterPro"/>
</dbReference>
<organism evidence="8 9">
    <name type="scientific">Oceanospirillum linum</name>
    <dbReference type="NCBI Taxonomy" id="966"/>
    <lineage>
        <taxon>Bacteria</taxon>
        <taxon>Pseudomonadati</taxon>
        <taxon>Pseudomonadota</taxon>
        <taxon>Gammaproteobacteria</taxon>
        <taxon>Oceanospirillales</taxon>
        <taxon>Oceanospirillaceae</taxon>
        <taxon>Oceanospirillum</taxon>
    </lineage>
</organism>
<evidence type="ECO:0000256" key="1">
    <source>
        <dbReference type="ARBA" id="ARBA00004651"/>
    </source>
</evidence>
<dbReference type="STRING" id="966.BTA35_0210870"/>
<keyword evidence="4 7" id="KW-0812">Transmembrane</keyword>
<dbReference type="Proteomes" id="UP000190064">
    <property type="component" value="Unassembled WGS sequence"/>
</dbReference>
<keyword evidence="3" id="KW-1003">Cell membrane</keyword>
<name>A0A1T1HAJ6_OCELI</name>
<evidence type="ECO:0000256" key="6">
    <source>
        <dbReference type="ARBA" id="ARBA00023136"/>
    </source>
</evidence>
<accession>A0A1T1HAJ6</accession>
<protein>
    <submittedName>
        <fullName evidence="8">Na+/H+ antiporter subunit E</fullName>
    </submittedName>
</protein>
<evidence type="ECO:0000256" key="5">
    <source>
        <dbReference type="ARBA" id="ARBA00022989"/>
    </source>
</evidence>
<dbReference type="EMBL" id="MTSD02000004">
    <property type="protein sequence ID" value="OOV86796.1"/>
    <property type="molecule type" value="Genomic_DNA"/>
</dbReference>
<evidence type="ECO:0000313" key="9">
    <source>
        <dbReference type="Proteomes" id="UP000190064"/>
    </source>
</evidence>
<comment type="subcellular location">
    <subcellularLocation>
        <location evidence="1">Cell membrane</location>
        <topology evidence="1">Multi-pass membrane protein</topology>
    </subcellularLocation>
</comment>
<comment type="similarity">
    <text evidence="2">Belongs to the CPA3 antiporters (TC 2.A.63) subunit E family.</text>
</comment>
<dbReference type="PIRSF" id="PIRSF019239">
    <property type="entry name" value="MrpE"/>
    <property type="match status" value="1"/>
</dbReference>
<dbReference type="Pfam" id="PF01899">
    <property type="entry name" value="MNHE"/>
    <property type="match status" value="1"/>
</dbReference>
<evidence type="ECO:0000256" key="2">
    <source>
        <dbReference type="ARBA" id="ARBA00006228"/>
    </source>
</evidence>
<dbReference type="PANTHER" id="PTHR34584:SF1">
    <property type="entry name" value="NA(+)_H(+) ANTIPORTER SUBUNIT E1"/>
    <property type="match status" value="1"/>
</dbReference>
<dbReference type="GO" id="GO:0005886">
    <property type="term" value="C:plasma membrane"/>
    <property type="evidence" value="ECO:0007669"/>
    <property type="project" value="UniProtKB-SubCell"/>
</dbReference>
<keyword evidence="5 7" id="KW-1133">Transmembrane helix</keyword>
<proteinExistence type="inferred from homology"/>
<gene>
    <name evidence="8" type="ORF">BTA35_0210870</name>
</gene>
<dbReference type="PANTHER" id="PTHR34584">
    <property type="entry name" value="NA(+)/H(+) ANTIPORTER SUBUNIT E1"/>
    <property type="match status" value="1"/>
</dbReference>
<feature type="transmembrane region" description="Helical" evidence="7">
    <location>
        <begin position="20"/>
        <end position="43"/>
    </location>
</feature>
<dbReference type="AlphaFoldDB" id="A0A1T1HAJ6"/>
<evidence type="ECO:0000256" key="3">
    <source>
        <dbReference type="ARBA" id="ARBA00022475"/>
    </source>
</evidence>
<comment type="caution">
    <text evidence="8">The sequence shown here is derived from an EMBL/GenBank/DDBJ whole genome shotgun (WGS) entry which is preliminary data.</text>
</comment>
<sequence length="167" mass="18882">MFTVKESRFLPMPFHSLLLFVVWLLLNNTMAFGHILLALFFGWSIPKLVSILKHGHPTIKRPWLTVRYFFMVMKDIITANIEVALMVLGPLKKLQPGFAAIPLDITSDLGVTLLASTISLTPGTVSAEISEDRKWLYVHALHLDNADELIAQVKQRYEIPLKEILGC</sequence>
<keyword evidence="6 7" id="KW-0472">Membrane</keyword>
<keyword evidence="9" id="KW-1185">Reference proteome</keyword>